<feature type="region of interest" description="Disordered" evidence="1">
    <location>
        <begin position="167"/>
        <end position="188"/>
    </location>
</feature>
<protein>
    <submittedName>
        <fullName evidence="2">Uncharacterized protein</fullName>
    </submittedName>
</protein>
<evidence type="ECO:0000313" key="2">
    <source>
        <dbReference type="EMBL" id="CAA9386091.1"/>
    </source>
</evidence>
<organism evidence="2">
    <name type="scientific">uncultured Phycisphaerae bacterium</name>
    <dbReference type="NCBI Taxonomy" id="904963"/>
    <lineage>
        <taxon>Bacteria</taxon>
        <taxon>Pseudomonadati</taxon>
        <taxon>Planctomycetota</taxon>
        <taxon>Phycisphaerae</taxon>
        <taxon>environmental samples</taxon>
    </lineage>
</organism>
<reference evidence="2" key="1">
    <citation type="submission" date="2020-02" db="EMBL/GenBank/DDBJ databases">
        <authorList>
            <person name="Meier V. D."/>
        </authorList>
    </citation>
    <scope>NUCLEOTIDE SEQUENCE</scope>
    <source>
        <strain evidence="2">AVDCRST_MAG64</strain>
    </source>
</reference>
<gene>
    <name evidence="2" type="ORF">AVDCRST_MAG64-936</name>
</gene>
<sequence>MKCPFCEAVGRAWPVESFDAHCGLCGSPLRDVALSVEAASEASSAVRAAETLWLVPSGAGMAPEAPLTIRNVGPFDARVDAVDVEPAGLGRVVWEPRTLRPGSAAAATLQIHASTVTTTVDVTLVARGDVERRTALRLRPAPPLLLSRAAAHEQWGEPAVEPADAMADPTVHSGSAPPGGRAEWGPDGSGRGTLIWTLPELTLLPWSDGTARFEVLAAPARGWPGGTMPPVLAGSVKWESGDGGGGNRDGFGAEQEHPAGDGGGGGAGPARFVIRAGGLREETVGRVVFQLAAVGAPTVEVPVRLRPGRPEWTRDGGAAQDGTGALSLPAGYPSGIVVTFSPSANAAASDPALGARIR</sequence>
<name>A0A6J4NIR1_9BACT</name>
<dbReference type="EMBL" id="CADCUQ010000222">
    <property type="protein sequence ID" value="CAA9386091.1"/>
    <property type="molecule type" value="Genomic_DNA"/>
</dbReference>
<accession>A0A6J4NIR1</accession>
<feature type="non-terminal residue" evidence="2">
    <location>
        <position position="358"/>
    </location>
</feature>
<evidence type="ECO:0000256" key="1">
    <source>
        <dbReference type="SAM" id="MobiDB-lite"/>
    </source>
</evidence>
<dbReference type="AlphaFoldDB" id="A0A6J4NIR1"/>
<feature type="region of interest" description="Disordered" evidence="1">
    <location>
        <begin position="239"/>
        <end position="268"/>
    </location>
</feature>
<proteinExistence type="predicted"/>